<proteinExistence type="predicted"/>
<gene>
    <name evidence="1" type="ORF">G8E09_19395</name>
</gene>
<reference evidence="1 2" key="1">
    <citation type="submission" date="2020-03" db="EMBL/GenBank/DDBJ databases">
        <authorList>
            <person name="Zhang L."/>
            <person name="Han X."/>
            <person name="Chen Y."/>
            <person name="Yu Y."/>
        </authorList>
    </citation>
    <scope>NUCLEOTIDE SEQUENCE [LARGE SCALE GENOMIC DNA]</scope>
    <source>
        <strain evidence="1 2">A1254</strain>
        <plasmid evidence="2">pa1254_1</plasmid>
    </source>
</reference>
<keyword evidence="1" id="KW-0614">Plasmid</keyword>
<dbReference type="AlphaFoldDB" id="A0A6H0G024"/>
<dbReference type="RefSeq" id="WP_167564463.1">
    <property type="nucleotide sequence ID" value="NZ_CP049807.1"/>
</dbReference>
<name>A0A6H0G024_ACIPI</name>
<organism evidence="1 2">
    <name type="scientific">Acinetobacter pittii</name>
    <name type="common">Acinetobacter genomosp. 3</name>
    <dbReference type="NCBI Taxonomy" id="48296"/>
    <lineage>
        <taxon>Bacteria</taxon>
        <taxon>Pseudomonadati</taxon>
        <taxon>Pseudomonadota</taxon>
        <taxon>Gammaproteobacteria</taxon>
        <taxon>Moraxellales</taxon>
        <taxon>Moraxellaceae</taxon>
        <taxon>Acinetobacter</taxon>
        <taxon>Acinetobacter calcoaceticus/baumannii complex</taxon>
    </lineage>
</organism>
<protein>
    <recommendedName>
        <fullName evidence="3">HNH endonuclease</fullName>
    </recommendedName>
</protein>
<accession>A0A6H0G024</accession>
<dbReference type="Proteomes" id="UP000501692">
    <property type="component" value="Plasmid pA1254_1"/>
</dbReference>
<dbReference type="EMBL" id="CP049807">
    <property type="protein sequence ID" value="QIT19977.1"/>
    <property type="molecule type" value="Genomic_DNA"/>
</dbReference>
<evidence type="ECO:0000313" key="2">
    <source>
        <dbReference type="Proteomes" id="UP000501692"/>
    </source>
</evidence>
<evidence type="ECO:0008006" key="3">
    <source>
        <dbReference type="Google" id="ProtNLM"/>
    </source>
</evidence>
<evidence type="ECO:0000313" key="1">
    <source>
        <dbReference type="EMBL" id="QIT19977.1"/>
    </source>
</evidence>
<geneLocation type="plasmid" evidence="2">
    <name>pa1254_1</name>
</geneLocation>
<sequence>MTRKYDNYDLGLLYGKSAGMCNYCRIPVFQPTEDGSAYVNVGEIAHDLPHSPNGPRGEEVADILKIDKYIPNNTYKNLILLCRNDHKRIDSDPSYDSYKVQQLKLAHEEWVYNIFQESVYSSDYLVVRSILNNIDMQAVYRALEWSPGFISEEIFQLTNFSDILLSYEPLKYPFTHIGLREATNNILRNWSELKLLLNDPYFYRLLPTNREFKNNLISNDQFDMLKNICFSLEKSLYEWLEIVRYLN</sequence>